<dbReference type="SUPFAM" id="SSF51735">
    <property type="entry name" value="NAD(P)-binding Rossmann-fold domains"/>
    <property type="match status" value="1"/>
</dbReference>
<evidence type="ECO:0000256" key="1">
    <source>
        <dbReference type="ARBA" id="ARBA00023002"/>
    </source>
</evidence>
<protein>
    <submittedName>
        <fullName evidence="4">NAD-P-binding protein</fullName>
    </submittedName>
</protein>
<dbReference type="InterPro" id="IPR050425">
    <property type="entry name" value="NAD(P)_dehydrat-like"/>
</dbReference>
<dbReference type="Gene3D" id="3.40.50.720">
    <property type="entry name" value="NAD(P)-binding Rossmann-like Domain"/>
    <property type="match status" value="1"/>
</dbReference>
<sequence>MAKPLVLVTGASGFLASHIISLLLAEGYAVRGTARPGKIESLRAAPVAENLDFSLVQIDDIATSDLSGALKDVDYIIHAASPLAGKASPQETLQTARNGTLNVLASALKTGVSKVVLTSSWATTQDPSLEKTYQGVVFSEKDWSSVSEEEFLRGDHDVLWGYLSIKTLVEKMAWKFAQENPTLDLATINPPFMYGPVNTKFPPPMPDRLNANILTYSLISGEPERPLLSIQLPPFYCDIRDVARAHVKALTLDRFEPPEKKRFLVSGGHFTWKEAVEYLEKSRPDLKSRLPPVTVSSLELPGKLSSIDVTRARDILHMEEYIGWESTVGDTISSLLIAEEIWARNY</sequence>
<keyword evidence="5" id="KW-1185">Reference proteome</keyword>
<evidence type="ECO:0000256" key="2">
    <source>
        <dbReference type="ARBA" id="ARBA00023445"/>
    </source>
</evidence>
<reference evidence="5" key="1">
    <citation type="journal article" date="2017" name="Nat. Ecol. Evol.">
        <title>Genome expansion and lineage-specific genetic innovations in the forest pathogenic fungi Armillaria.</title>
        <authorList>
            <person name="Sipos G."/>
            <person name="Prasanna A.N."/>
            <person name="Walter M.C."/>
            <person name="O'Connor E."/>
            <person name="Balint B."/>
            <person name="Krizsan K."/>
            <person name="Kiss B."/>
            <person name="Hess J."/>
            <person name="Varga T."/>
            <person name="Slot J."/>
            <person name="Riley R."/>
            <person name="Boka B."/>
            <person name="Rigling D."/>
            <person name="Barry K."/>
            <person name="Lee J."/>
            <person name="Mihaltcheva S."/>
            <person name="LaButti K."/>
            <person name="Lipzen A."/>
            <person name="Waldron R."/>
            <person name="Moloney N.M."/>
            <person name="Sperisen C."/>
            <person name="Kredics L."/>
            <person name="Vagvoelgyi C."/>
            <person name="Patrignani A."/>
            <person name="Fitzpatrick D."/>
            <person name="Nagy I."/>
            <person name="Doyle S."/>
            <person name="Anderson J.B."/>
            <person name="Grigoriev I.V."/>
            <person name="Gueldener U."/>
            <person name="Muensterkoetter M."/>
            <person name="Nagy L.G."/>
        </authorList>
    </citation>
    <scope>NUCLEOTIDE SEQUENCE [LARGE SCALE GENOMIC DNA]</scope>
    <source>
        <strain evidence="5">28-4</strain>
    </source>
</reference>
<dbReference type="Pfam" id="PF01370">
    <property type="entry name" value="Epimerase"/>
    <property type="match status" value="1"/>
</dbReference>
<keyword evidence="1" id="KW-0560">Oxidoreductase</keyword>
<feature type="domain" description="NAD-dependent epimerase/dehydratase" evidence="3">
    <location>
        <begin position="6"/>
        <end position="252"/>
    </location>
</feature>
<comment type="similarity">
    <text evidence="2">Belongs to the NAD(P)-dependent epimerase/dehydratase family. Dihydroflavonol-4-reductase subfamily.</text>
</comment>
<proteinExistence type="inferred from homology"/>
<dbReference type="PANTHER" id="PTHR10366">
    <property type="entry name" value="NAD DEPENDENT EPIMERASE/DEHYDRATASE"/>
    <property type="match status" value="1"/>
</dbReference>
<dbReference type="AlphaFoldDB" id="A0A2H3BZH3"/>
<dbReference type="EMBL" id="KZ293427">
    <property type="protein sequence ID" value="PBK69997.1"/>
    <property type="molecule type" value="Genomic_DNA"/>
</dbReference>
<dbReference type="InterPro" id="IPR036291">
    <property type="entry name" value="NAD(P)-bd_dom_sf"/>
</dbReference>
<evidence type="ECO:0000313" key="4">
    <source>
        <dbReference type="EMBL" id="PBK69997.1"/>
    </source>
</evidence>
<gene>
    <name evidence="4" type="ORF">ARMSODRAFT_935002</name>
</gene>
<evidence type="ECO:0000313" key="5">
    <source>
        <dbReference type="Proteomes" id="UP000218334"/>
    </source>
</evidence>
<dbReference type="Proteomes" id="UP000218334">
    <property type="component" value="Unassembled WGS sequence"/>
</dbReference>
<dbReference type="InterPro" id="IPR001509">
    <property type="entry name" value="Epimerase_deHydtase"/>
</dbReference>
<dbReference type="GO" id="GO:0016616">
    <property type="term" value="F:oxidoreductase activity, acting on the CH-OH group of donors, NAD or NADP as acceptor"/>
    <property type="evidence" value="ECO:0007669"/>
    <property type="project" value="TreeGrafter"/>
</dbReference>
<dbReference type="PANTHER" id="PTHR10366:SF564">
    <property type="entry name" value="STEROL-4-ALPHA-CARBOXYLATE 3-DEHYDROGENASE, DECARBOXYLATING"/>
    <property type="match status" value="1"/>
</dbReference>
<evidence type="ECO:0000259" key="3">
    <source>
        <dbReference type="Pfam" id="PF01370"/>
    </source>
</evidence>
<organism evidence="4 5">
    <name type="scientific">Armillaria solidipes</name>
    <dbReference type="NCBI Taxonomy" id="1076256"/>
    <lineage>
        <taxon>Eukaryota</taxon>
        <taxon>Fungi</taxon>
        <taxon>Dikarya</taxon>
        <taxon>Basidiomycota</taxon>
        <taxon>Agaricomycotina</taxon>
        <taxon>Agaricomycetes</taxon>
        <taxon>Agaricomycetidae</taxon>
        <taxon>Agaricales</taxon>
        <taxon>Marasmiineae</taxon>
        <taxon>Physalacriaceae</taxon>
        <taxon>Armillaria</taxon>
    </lineage>
</organism>
<dbReference type="STRING" id="1076256.A0A2H3BZH3"/>
<name>A0A2H3BZH3_9AGAR</name>
<accession>A0A2H3BZH3</accession>